<evidence type="ECO:0000256" key="9">
    <source>
        <dbReference type="ARBA" id="ARBA00023004"/>
    </source>
</evidence>
<dbReference type="InterPro" id="IPR050690">
    <property type="entry name" value="JHDM1_Histone_Demethylase"/>
</dbReference>
<comment type="subcellular location">
    <subcellularLocation>
        <location evidence="2">Nucleus</location>
    </subcellularLocation>
</comment>
<dbReference type="Gene3D" id="2.60.120.650">
    <property type="entry name" value="Cupin"/>
    <property type="match status" value="1"/>
</dbReference>
<dbReference type="AlphaFoldDB" id="A0A376B723"/>
<evidence type="ECO:0000256" key="7">
    <source>
        <dbReference type="ARBA" id="ARBA00022964"/>
    </source>
</evidence>
<evidence type="ECO:0000256" key="14">
    <source>
        <dbReference type="ARBA" id="ARBA00047915"/>
    </source>
</evidence>
<evidence type="ECO:0000313" key="17">
    <source>
        <dbReference type="Proteomes" id="UP000262825"/>
    </source>
</evidence>
<comment type="catalytic activity">
    <reaction evidence="14">
        <text>N(6),N(6)-dimethyl-L-lysyl(36)-[histone H3] + 2 2-oxoglutarate + 2 O2 = L-lysyl(36)-[histone H3] + 2 formaldehyde + 2 succinate + 2 CO2</text>
        <dbReference type="Rhea" id="RHEA:42032"/>
        <dbReference type="Rhea" id="RHEA-COMP:9785"/>
        <dbReference type="Rhea" id="RHEA-COMP:9787"/>
        <dbReference type="ChEBI" id="CHEBI:15379"/>
        <dbReference type="ChEBI" id="CHEBI:16526"/>
        <dbReference type="ChEBI" id="CHEBI:16810"/>
        <dbReference type="ChEBI" id="CHEBI:16842"/>
        <dbReference type="ChEBI" id="CHEBI:29969"/>
        <dbReference type="ChEBI" id="CHEBI:30031"/>
        <dbReference type="ChEBI" id="CHEBI:61976"/>
        <dbReference type="EC" id="1.14.11.27"/>
    </reaction>
</comment>
<dbReference type="VEuPathDB" id="FungiDB:SCODWIG_01651"/>
<keyword evidence="6" id="KW-0156">Chromatin regulator</keyword>
<dbReference type="GO" id="GO:0046872">
    <property type="term" value="F:metal ion binding"/>
    <property type="evidence" value="ECO:0007669"/>
    <property type="project" value="UniProtKB-KW"/>
</dbReference>
<keyword evidence="9" id="KW-0408">Iron</keyword>
<dbReference type="InterPro" id="IPR041070">
    <property type="entry name" value="JHD"/>
</dbReference>
<dbReference type="PROSITE" id="PS51184">
    <property type="entry name" value="JMJC"/>
    <property type="match status" value="1"/>
</dbReference>
<evidence type="ECO:0000313" key="16">
    <source>
        <dbReference type="EMBL" id="SSD59890.1"/>
    </source>
</evidence>
<evidence type="ECO:0000256" key="4">
    <source>
        <dbReference type="ARBA" id="ARBA00013246"/>
    </source>
</evidence>
<reference evidence="17" key="1">
    <citation type="submission" date="2018-06" db="EMBL/GenBank/DDBJ databases">
        <authorList>
            <person name="Guldener U."/>
        </authorList>
    </citation>
    <scope>NUCLEOTIDE SEQUENCE [LARGE SCALE GENOMIC DNA]</scope>
    <source>
        <strain evidence="17">UTAD17</strain>
    </source>
</reference>
<comment type="similarity">
    <text evidence="3">Belongs to the JHDM1 histone demethylase family.</text>
</comment>
<keyword evidence="10" id="KW-0805">Transcription regulation</keyword>
<dbReference type="PANTHER" id="PTHR23123">
    <property type="entry name" value="PHD/F-BOX CONTAINING PROTEIN"/>
    <property type="match status" value="1"/>
</dbReference>
<dbReference type="Proteomes" id="UP000262825">
    <property type="component" value="Unassembled WGS sequence"/>
</dbReference>
<evidence type="ECO:0000256" key="5">
    <source>
        <dbReference type="ARBA" id="ARBA00022723"/>
    </source>
</evidence>
<sequence length="423" mass="49219">MSPRLRDTCYSSKNQQDANKLLSKTIEEANNVNDNSIAVPPIKKRILRRKPKIDYVALNDGEGKRALDKHPFMDKFIETFNNTMVLNEDDNKKYFLTNKQFTDKYYEIDYPVKILDYKNSGMSIEIIDNGSKSKQVTFDTICEALGLENNIPVMDVLTQENETWKIKDWVNYYHDGISSISNRNTRLKNVISLEISDVPTIKVTRPKIVENKDLVDVIWNNTDKKPKIKKYFLAGVENSFTDYHLDFAGTNVYYHIIGGEKWFSLYPMTPENVEKYVEWNNSSLQQNENFLGDLLVDGKSFKLSGGDLFMIPSGYIHAVFTPKPTYVIGGNFLTLRDLDKHLAVVDIENELKIPRKYRFPDFNKVMWLTCEYLLSENSVSNGVTNKETLGKLYRYLLQVEKETIKTFPMRKKRELLKQLKERI</sequence>
<feature type="domain" description="JmjC" evidence="15">
    <location>
        <begin position="187"/>
        <end position="349"/>
    </location>
</feature>
<dbReference type="GO" id="GO:0005634">
    <property type="term" value="C:nucleus"/>
    <property type="evidence" value="ECO:0007669"/>
    <property type="project" value="UniProtKB-SubCell"/>
</dbReference>
<evidence type="ECO:0000256" key="10">
    <source>
        <dbReference type="ARBA" id="ARBA00023015"/>
    </source>
</evidence>
<evidence type="ECO:0000256" key="6">
    <source>
        <dbReference type="ARBA" id="ARBA00022853"/>
    </source>
</evidence>
<dbReference type="InterPro" id="IPR003347">
    <property type="entry name" value="JmjC_dom"/>
</dbReference>
<keyword evidence="7" id="KW-0223">Dioxygenase</keyword>
<evidence type="ECO:0000256" key="8">
    <source>
        <dbReference type="ARBA" id="ARBA00023002"/>
    </source>
</evidence>
<name>A0A376B723_9ASCO</name>
<dbReference type="EMBL" id="UFAJ01000226">
    <property type="protein sequence ID" value="SSD59890.1"/>
    <property type="molecule type" value="Genomic_DNA"/>
</dbReference>
<evidence type="ECO:0000256" key="13">
    <source>
        <dbReference type="ARBA" id="ARBA00031083"/>
    </source>
</evidence>
<keyword evidence="17" id="KW-1185">Reference proteome</keyword>
<dbReference type="GO" id="GO:0140680">
    <property type="term" value="F:histone H3K36me/H3K36me2 demethylase activity"/>
    <property type="evidence" value="ECO:0007669"/>
    <property type="project" value="UniProtKB-EC"/>
</dbReference>
<organism evidence="16 17">
    <name type="scientific">Saccharomycodes ludwigii</name>
    <dbReference type="NCBI Taxonomy" id="36035"/>
    <lineage>
        <taxon>Eukaryota</taxon>
        <taxon>Fungi</taxon>
        <taxon>Dikarya</taxon>
        <taxon>Ascomycota</taxon>
        <taxon>Saccharomycotina</taxon>
        <taxon>Saccharomycetes</taxon>
        <taxon>Saccharomycodales</taxon>
        <taxon>Saccharomycodaceae</taxon>
        <taxon>Saccharomycodes</taxon>
    </lineage>
</organism>
<dbReference type="EC" id="1.14.11.27" evidence="4"/>
<gene>
    <name evidence="16" type="ORF">SCODWIG_01651</name>
</gene>
<keyword evidence="12" id="KW-0539">Nucleus</keyword>
<protein>
    <recommendedName>
        <fullName evidence="4">[histone H3]-dimethyl-L-lysine(36) demethylase</fullName>
        <ecNumber evidence="4">1.14.11.27</ecNumber>
    </recommendedName>
    <alternativeName>
        <fullName evidence="13">[Histone-H3]-lysine-36 demethylase 1</fullName>
    </alternativeName>
</protein>
<keyword evidence="5" id="KW-0479">Metal-binding</keyword>
<dbReference type="Pfam" id="PF02373">
    <property type="entry name" value="JmjC"/>
    <property type="match status" value="1"/>
</dbReference>
<evidence type="ECO:0000256" key="12">
    <source>
        <dbReference type="ARBA" id="ARBA00023242"/>
    </source>
</evidence>
<evidence type="ECO:0000259" key="15">
    <source>
        <dbReference type="PROSITE" id="PS51184"/>
    </source>
</evidence>
<evidence type="ECO:0000256" key="1">
    <source>
        <dbReference type="ARBA" id="ARBA00001954"/>
    </source>
</evidence>
<proteinExistence type="inferred from homology"/>
<evidence type="ECO:0000256" key="2">
    <source>
        <dbReference type="ARBA" id="ARBA00004123"/>
    </source>
</evidence>
<accession>A0A376B723</accession>
<evidence type="ECO:0000256" key="3">
    <source>
        <dbReference type="ARBA" id="ARBA00008037"/>
    </source>
</evidence>
<evidence type="ECO:0000256" key="11">
    <source>
        <dbReference type="ARBA" id="ARBA00023163"/>
    </source>
</evidence>
<comment type="cofactor">
    <cofactor evidence="1">
        <name>Fe(2+)</name>
        <dbReference type="ChEBI" id="CHEBI:29033"/>
    </cofactor>
</comment>
<dbReference type="SUPFAM" id="SSF51197">
    <property type="entry name" value="Clavaminate synthase-like"/>
    <property type="match status" value="1"/>
</dbReference>
<keyword evidence="11" id="KW-0804">Transcription</keyword>
<dbReference type="Pfam" id="PF17811">
    <property type="entry name" value="JHD"/>
    <property type="match status" value="1"/>
</dbReference>
<dbReference type="SMART" id="SM00558">
    <property type="entry name" value="JmjC"/>
    <property type="match status" value="1"/>
</dbReference>
<keyword evidence="8" id="KW-0560">Oxidoreductase</keyword>